<sequence>MQFSAFSYLASAIAATLGVSIESVLVDISNIKRQVTNLDSAINAYTRGCGATDSAIGIHHCAEDARTAIIKTIKDVKTIPAPVTVSDGLRVLNSINSLKPHVLDALRTVIAKKPIFESLDRKSIMTFIIEDLVELNLTTTTLEDVLISRAPPELLEEAKAIKAEIDNAFTIALAAYNWKAE</sequence>
<dbReference type="Pfam" id="PF12296">
    <property type="entry name" value="HsbA"/>
    <property type="match status" value="1"/>
</dbReference>
<reference evidence="2 3" key="1">
    <citation type="journal article" date="2020" name="ISME J.">
        <title>Uncovering the hidden diversity of litter-decomposition mechanisms in mushroom-forming fungi.</title>
        <authorList>
            <person name="Floudas D."/>
            <person name="Bentzer J."/>
            <person name="Ahren D."/>
            <person name="Johansson T."/>
            <person name="Persson P."/>
            <person name="Tunlid A."/>
        </authorList>
    </citation>
    <scope>NUCLEOTIDE SEQUENCE [LARGE SCALE GENOMIC DNA]</scope>
    <source>
        <strain evidence="2 3">CBS 146.42</strain>
    </source>
</reference>
<dbReference type="GO" id="GO:0005576">
    <property type="term" value="C:extracellular region"/>
    <property type="evidence" value="ECO:0007669"/>
    <property type="project" value="TreeGrafter"/>
</dbReference>
<dbReference type="OrthoDB" id="3485059at2759"/>
<keyword evidence="1" id="KW-0732">Signal</keyword>
<dbReference type="EMBL" id="JAACJO010000014">
    <property type="protein sequence ID" value="KAF5350638.1"/>
    <property type="molecule type" value="Genomic_DNA"/>
</dbReference>
<dbReference type="InterPro" id="IPR021054">
    <property type="entry name" value="Cell_wall_mannoprotein_1"/>
</dbReference>
<name>A0A8H5FVU3_9AGAR</name>
<keyword evidence="3" id="KW-1185">Reference proteome</keyword>
<dbReference type="Proteomes" id="UP000559027">
    <property type="component" value="Unassembled WGS sequence"/>
</dbReference>
<feature type="signal peptide" evidence="1">
    <location>
        <begin position="1"/>
        <end position="18"/>
    </location>
</feature>
<evidence type="ECO:0000313" key="2">
    <source>
        <dbReference type="EMBL" id="KAF5350638.1"/>
    </source>
</evidence>
<dbReference type="PANTHER" id="PTHR38123:SF1">
    <property type="entry name" value="HYDROPHOBIC SURFACE BINDING PROTEIN"/>
    <property type="match status" value="1"/>
</dbReference>
<feature type="chain" id="PRO_5034704782" evidence="1">
    <location>
        <begin position="19"/>
        <end position="181"/>
    </location>
</feature>
<accession>A0A8H5FVU3</accession>
<gene>
    <name evidence="2" type="ORF">D9756_008484</name>
</gene>
<evidence type="ECO:0000313" key="3">
    <source>
        <dbReference type="Proteomes" id="UP000559027"/>
    </source>
</evidence>
<dbReference type="Gene3D" id="1.20.1280.140">
    <property type="match status" value="1"/>
</dbReference>
<dbReference type="AlphaFoldDB" id="A0A8H5FVU3"/>
<evidence type="ECO:0000256" key="1">
    <source>
        <dbReference type="SAM" id="SignalP"/>
    </source>
</evidence>
<protein>
    <submittedName>
        <fullName evidence="2">Uncharacterized protein</fullName>
    </submittedName>
</protein>
<dbReference type="PANTHER" id="PTHR38123">
    <property type="entry name" value="CELL WALL SERINE-THREONINE-RICH GALACTOMANNOPROTEIN MP1 (AFU_ORTHOLOGUE AFUA_4G03240)"/>
    <property type="match status" value="1"/>
</dbReference>
<proteinExistence type="predicted"/>
<organism evidence="2 3">
    <name type="scientific">Leucocoprinus leucothites</name>
    <dbReference type="NCBI Taxonomy" id="201217"/>
    <lineage>
        <taxon>Eukaryota</taxon>
        <taxon>Fungi</taxon>
        <taxon>Dikarya</taxon>
        <taxon>Basidiomycota</taxon>
        <taxon>Agaricomycotina</taxon>
        <taxon>Agaricomycetes</taxon>
        <taxon>Agaricomycetidae</taxon>
        <taxon>Agaricales</taxon>
        <taxon>Agaricineae</taxon>
        <taxon>Agaricaceae</taxon>
        <taxon>Leucocoprinus</taxon>
    </lineage>
</organism>
<comment type="caution">
    <text evidence="2">The sequence shown here is derived from an EMBL/GenBank/DDBJ whole genome shotgun (WGS) entry which is preliminary data.</text>
</comment>